<sequence>LFHKIAQGKYYIAPRTTTLAVLEEELDFNIFVSKLTSNPEKYNASISCLVELNIQSQEMLMGSR</sequence>
<proteinExistence type="predicted"/>
<accession>A0A1X7TQH8</accession>
<reference evidence="1" key="1">
    <citation type="submission" date="2017-05" db="UniProtKB">
        <authorList>
            <consortium name="EnsemblMetazoa"/>
        </authorList>
    </citation>
    <scope>IDENTIFICATION</scope>
</reference>
<dbReference type="EnsemblMetazoa" id="Aqu2.1.17058_001">
    <property type="protein sequence ID" value="Aqu2.1.17058_001"/>
    <property type="gene ID" value="Aqu2.1.17058"/>
</dbReference>
<evidence type="ECO:0000313" key="1">
    <source>
        <dbReference type="EnsemblMetazoa" id="Aqu2.1.17058_001"/>
    </source>
</evidence>
<name>A0A1X7TQH8_AMPQE</name>
<organism evidence="1">
    <name type="scientific">Amphimedon queenslandica</name>
    <name type="common">Sponge</name>
    <dbReference type="NCBI Taxonomy" id="400682"/>
    <lineage>
        <taxon>Eukaryota</taxon>
        <taxon>Metazoa</taxon>
        <taxon>Porifera</taxon>
        <taxon>Demospongiae</taxon>
        <taxon>Heteroscleromorpha</taxon>
        <taxon>Haplosclerida</taxon>
        <taxon>Niphatidae</taxon>
        <taxon>Amphimedon</taxon>
    </lineage>
</organism>
<dbReference type="InParanoid" id="A0A1X7TQH8"/>
<protein>
    <submittedName>
        <fullName evidence="1">Uncharacterized protein</fullName>
    </submittedName>
</protein>
<dbReference type="AlphaFoldDB" id="A0A1X7TQH8"/>